<name>X1J1E3_9ZZZZ</name>
<evidence type="ECO:0000256" key="5">
    <source>
        <dbReference type="ARBA" id="ARBA00023136"/>
    </source>
</evidence>
<evidence type="ECO:0000256" key="1">
    <source>
        <dbReference type="ARBA" id="ARBA00004236"/>
    </source>
</evidence>
<keyword evidence="3" id="KW-0812">Transmembrane</keyword>
<reference evidence="7" key="1">
    <citation type="journal article" date="2014" name="Front. Microbiol.">
        <title>High frequency of phylogenetically diverse reductive dehalogenase-homologous genes in deep subseafloor sedimentary metagenomes.</title>
        <authorList>
            <person name="Kawai M."/>
            <person name="Futagami T."/>
            <person name="Toyoda A."/>
            <person name="Takaki Y."/>
            <person name="Nishi S."/>
            <person name="Hori S."/>
            <person name="Arai W."/>
            <person name="Tsubouchi T."/>
            <person name="Morono Y."/>
            <person name="Uchiyama I."/>
            <person name="Ito T."/>
            <person name="Fujiyama A."/>
            <person name="Inagaki F."/>
            <person name="Takami H."/>
        </authorList>
    </citation>
    <scope>NUCLEOTIDE SEQUENCE</scope>
    <source>
        <strain evidence="7">Expedition CK06-06</strain>
    </source>
</reference>
<comment type="caution">
    <text evidence="7">The sequence shown here is derived from an EMBL/GenBank/DDBJ whole genome shotgun (WGS) entry which is preliminary data.</text>
</comment>
<evidence type="ECO:0000256" key="3">
    <source>
        <dbReference type="ARBA" id="ARBA00022692"/>
    </source>
</evidence>
<evidence type="ECO:0000313" key="7">
    <source>
        <dbReference type="EMBL" id="GAH63593.1"/>
    </source>
</evidence>
<sequence length="36" mass="3767">MNAYNRKTLVVGVLIALAIAGVVSYFASGEPDGLEK</sequence>
<feature type="non-terminal residue" evidence="7">
    <location>
        <position position="36"/>
    </location>
</feature>
<organism evidence="7">
    <name type="scientific">marine sediment metagenome</name>
    <dbReference type="NCBI Taxonomy" id="412755"/>
    <lineage>
        <taxon>unclassified sequences</taxon>
        <taxon>metagenomes</taxon>
        <taxon>ecological metagenomes</taxon>
    </lineage>
</organism>
<dbReference type="InterPro" id="IPR025937">
    <property type="entry name" value="PDGLE_dom"/>
</dbReference>
<evidence type="ECO:0000256" key="2">
    <source>
        <dbReference type="ARBA" id="ARBA00022475"/>
    </source>
</evidence>
<protein>
    <recommendedName>
        <fullName evidence="6">PDGLE domain-containing protein</fullName>
    </recommendedName>
</protein>
<feature type="domain" description="PDGLE" evidence="6">
    <location>
        <begin position="6"/>
        <end position="36"/>
    </location>
</feature>
<dbReference type="Pfam" id="PF13190">
    <property type="entry name" value="PDGLE"/>
    <property type="match status" value="1"/>
</dbReference>
<gene>
    <name evidence="7" type="ORF">S03H2_54036</name>
</gene>
<keyword evidence="4" id="KW-1133">Transmembrane helix</keyword>
<evidence type="ECO:0000256" key="4">
    <source>
        <dbReference type="ARBA" id="ARBA00022989"/>
    </source>
</evidence>
<keyword evidence="5" id="KW-0472">Membrane</keyword>
<proteinExistence type="predicted"/>
<accession>X1J1E3</accession>
<dbReference type="AlphaFoldDB" id="X1J1E3"/>
<keyword evidence="2" id="KW-1003">Cell membrane</keyword>
<evidence type="ECO:0000259" key="6">
    <source>
        <dbReference type="Pfam" id="PF13190"/>
    </source>
</evidence>
<comment type="subcellular location">
    <subcellularLocation>
        <location evidence="1">Cell membrane</location>
    </subcellularLocation>
</comment>
<dbReference type="EMBL" id="BARU01034419">
    <property type="protein sequence ID" value="GAH63593.1"/>
    <property type="molecule type" value="Genomic_DNA"/>
</dbReference>
<dbReference type="GO" id="GO:0005886">
    <property type="term" value="C:plasma membrane"/>
    <property type="evidence" value="ECO:0007669"/>
    <property type="project" value="UniProtKB-SubCell"/>
</dbReference>